<evidence type="ECO:0000313" key="11">
    <source>
        <dbReference type="Proteomes" id="UP000199118"/>
    </source>
</evidence>
<dbReference type="EC" id="2.5.1.16" evidence="5"/>
<evidence type="ECO:0000256" key="8">
    <source>
        <dbReference type="RuleBase" id="RU003837"/>
    </source>
</evidence>
<dbReference type="GO" id="GO:0004766">
    <property type="term" value="F:spermidine synthase activity"/>
    <property type="evidence" value="ECO:0007669"/>
    <property type="project" value="UniProtKB-UniRule"/>
</dbReference>
<evidence type="ECO:0000256" key="1">
    <source>
        <dbReference type="ARBA" id="ARBA00007867"/>
    </source>
</evidence>
<dbReference type="InterPro" id="IPR001045">
    <property type="entry name" value="Spermi_synthase"/>
</dbReference>
<evidence type="ECO:0000256" key="2">
    <source>
        <dbReference type="ARBA" id="ARBA00022679"/>
    </source>
</evidence>
<sequence length="290" mass="31735">MSDFRDIPGWTVETLHEDHAQALRETALLYDSETEHQRIRVFRNPTFGRIMTLDGVVQVTEGDEFIYHEMLTHTPILAHGAARRVLIIGGGDGGMAREALRHASVEHVTMVEIDAGVVEFSKTYLPAISDGAFDDARLELVIADGAEFVRRDVAEGEGYDVIIVDSTDPIGPGEVLFTDTFYGHAKRILNPGGILVTQNGVPFLQGDELTNTMRAFKALFAEGTCFMATVPSYAGGPMAFGWGTDGEARQTSLATLRARFKKAAITPRYYTPEVHQAAFALPGYVLALMP</sequence>
<feature type="binding site" evidence="5">
    <location>
        <position position="92"/>
    </location>
    <ligand>
        <name>spermidine</name>
        <dbReference type="ChEBI" id="CHEBI:57834"/>
    </ligand>
</feature>
<dbReference type="Gene3D" id="3.40.50.150">
    <property type="entry name" value="Vaccinia Virus protein VP39"/>
    <property type="match status" value="1"/>
</dbReference>
<dbReference type="GO" id="GO:0005829">
    <property type="term" value="C:cytosol"/>
    <property type="evidence" value="ECO:0007669"/>
    <property type="project" value="TreeGrafter"/>
</dbReference>
<dbReference type="InterPro" id="IPR030373">
    <property type="entry name" value="PABS_CS"/>
</dbReference>
<evidence type="ECO:0000259" key="9">
    <source>
        <dbReference type="PROSITE" id="PS51006"/>
    </source>
</evidence>
<evidence type="ECO:0000256" key="3">
    <source>
        <dbReference type="ARBA" id="ARBA00023066"/>
    </source>
</evidence>
<dbReference type="Pfam" id="PF17284">
    <property type="entry name" value="Spermine_synt_N"/>
    <property type="match status" value="1"/>
</dbReference>
<organism evidence="10 11">
    <name type="scientific">Albimonas donghaensis</name>
    <dbReference type="NCBI Taxonomy" id="356660"/>
    <lineage>
        <taxon>Bacteria</taxon>
        <taxon>Pseudomonadati</taxon>
        <taxon>Pseudomonadota</taxon>
        <taxon>Alphaproteobacteria</taxon>
        <taxon>Rhodobacterales</taxon>
        <taxon>Paracoccaceae</taxon>
        <taxon>Albimonas</taxon>
    </lineage>
</organism>
<dbReference type="AlphaFoldDB" id="A0A1H2RKC2"/>
<comment type="similarity">
    <text evidence="1 5 7">Belongs to the spermidine/spermine synthase family.</text>
</comment>
<keyword evidence="2 5" id="KW-0808">Transferase</keyword>
<dbReference type="SUPFAM" id="SSF53335">
    <property type="entry name" value="S-adenosyl-L-methionine-dependent methyltransferases"/>
    <property type="match status" value="1"/>
</dbReference>
<dbReference type="UniPathway" id="UPA00248">
    <property type="reaction ID" value="UER00314"/>
</dbReference>
<dbReference type="Proteomes" id="UP000199118">
    <property type="component" value="Unassembled WGS sequence"/>
</dbReference>
<accession>A0A1H2RKC2</accession>
<feature type="binding site" evidence="5">
    <location>
        <position position="68"/>
    </location>
    <ligand>
        <name>spermidine</name>
        <dbReference type="ChEBI" id="CHEBI:57834"/>
    </ligand>
</feature>
<feature type="binding site" evidence="5">
    <location>
        <begin position="165"/>
        <end position="168"/>
    </location>
    <ligand>
        <name>spermidine</name>
        <dbReference type="ChEBI" id="CHEBI:57834"/>
    </ligand>
</feature>
<reference evidence="10 11" key="1">
    <citation type="submission" date="2016-10" db="EMBL/GenBank/DDBJ databases">
        <authorList>
            <person name="de Groot N.N."/>
        </authorList>
    </citation>
    <scope>NUCLEOTIDE SEQUENCE [LARGE SCALE GENOMIC DNA]</scope>
    <source>
        <strain evidence="10 11">DSM 17890</strain>
    </source>
</reference>
<name>A0A1H2RKC2_9RHOB</name>
<dbReference type="InterPro" id="IPR029063">
    <property type="entry name" value="SAM-dependent_MTases_sf"/>
</dbReference>
<feature type="domain" description="PABS" evidence="9">
    <location>
        <begin position="8"/>
        <end position="245"/>
    </location>
</feature>
<feature type="active site" description="Proton acceptor" evidence="5 6">
    <location>
        <position position="165"/>
    </location>
</feature>
<dbReference type="EMBL" id="FNMZ01000001">
    <property type="protein sequence ID" value="SDW19912.1"/>
    <property type="molecule type" value="Genomic_DNA"/>
</dbReference>
<dbReference type="NCBIfam" id="NF002010">
    <property type="entry name" value="PRK00811.1"/>
    <property type="match status" value="1"/>
</dbReference>
<evidence type="ECO:0000256" key="6">
    <source>
        <dbReference type="PROSITE-ProRule" id="PRU00354"/>
    </source>
</evidence>
<keyword evidence="4 5" id="KW-0620">Polyamine biosynthesis</keyword>
<dbReference type="Pfam" id="PF01564">
    <property type="entry name" value="Spermine_synth"/>
    <property type="match status" value="1"/>
</dbReference>
<dbReference type="PROSITE" id="PS01330">
    <property type="entry name" value="PABS_1"/>
    <property type="match status" value="1"/>
</dbReference>
<dbReference type="Gene3D" id="2.30.140.10">
    <property type="entry name" value="Spermidine synthase, tetramerisation domain"/>
    <property type="match status" value="1"/>
</dbReference>
<feature type="binding site" evidence="5">
    <location>
        <position position="172"/>
    </location>
    <ligand>
        <name>S-methyl-5'-thioadenosine</name>
        <dbReference type="ChEBI" id="CHEBI:17509"/>
    </ligand>
</feature>
<comment type="pathway">
    <text evidence="5">Amine and polyamine biosynthesis; spermidine biosynthesis; spermidine from putrescine: step 1/1.</text>
</comment>
<keyword evidence="11" id="KW-1185">Reference proteome</keyword>
<protein>
    <recommendedName>
        <fullName evidence="5">Polyamine aminopropyltransferase</fullName>
    </recommendedName>
    <alternativeName>
        <fullName evidence="5">Putrescine aminopropyltransferase</fullName>
        <shortName evidence="5">PAPT</shortName>
    </alternativeName>
    <alternativeName>
        <fullName evidence="5">Spermidine synthase</fullName>
        <shortName evidence="5">SPDS</shortName>
        <shortName evidence="5">SPDSY</shortName>
        <ecNumber evidence="5">2.5.1.16</ecNumber>
    </alternativeName>
</protein>
<dbReference type="CDD" id="cd02440">
    <property type="entry name" value="AdoMet_MTases"/>
    <property type="match status" value="1"/>
</dbReference>
<proteinExistence type="inferred from homology"/>
<evidence type="ECO:0000256" key="5">
    <source>
        <dbReference type="HAMAP-Rule" id="MF_00198"/>
    </source>
</evidence>
<dbReference type="NCBIfam" id="TIGR00417">
    <property type="entry name" value="speE"/>
    <property type="match status" value="1"/>
</dbReference>
<evidence type="ECO:0000256" key="4">
    <source>
        <dbReference type="ARBA" id="ARBA00023115"/>
    </source>
</evidence>
<dbReference type="GO" id="GO:0008295">
    <property type="term" value="P:spermidine biosynthetic process"/>
    <property type="evidence" value="ECO:0007669"/>
    <property type="project" value="UniProtKB-UniRule"/>
</dbReference>
<keyword evidence="3 5" id="KW-0745">Spermidine biosynthesis</keyword>
<dbReference type="InterPro" id="IPR035246">
    <property type="entry name" value="Spermidine_synt_N"/>
</dbReference>
<dbReference type="PANTHER" id="PTHR11558">
    <property type="entry name" value="SPERMIDINE/SPERMINE SYNTHASE"/>
    <property type="match status" value="1"/>
</dbReference>
<feature type="binding site" evidence="5">
    <location>
        <position position="112"/>
    </location>
    <ligand>
        <name>S-methyl-5'-thioadenosine</name>
        <dbReference type="ChEBI" id="CHEBI:17509"/>
    </ligand>
</feature>
<dbReference type="InterPro" id="IPR037163">
    <property type="entry name" value="Spermidine_synt_N_sf"/>
</dbReference>
<feature type="binding site" evidence="5">
    <location>
        <begin position="144"/>
        <end position="145"/>
    </location>
    <ligand>
        <name>S-methyl-5'-thioadenosine</name>
        <dbReference type="ChEBI" id="CHEBI:17509"/>
    </ligand>
</feature>
<gene>
    <name evidence="5" type="primary">speE</name>
    <name evidence="10" type="ORF">SAMN05444336_101389</name>
</gene>
<evidence type="ECO:0000256" key="7">
    <source>
        <dbReference type="RuleBase" id="RU003836"/>
    </source>
</evidence>
<dbReference type="PROSITE" id="PS51006">
    <property type="entry name" value="PABS_2"/>
    <property type="match status" value="1"/>
</dbReference>
<comment type="function">
    <text evidence="5">Catalyzes the irreversible transfer of a propylamine group from the amino donor S-adenosylmethioninamine (decarboxy-AdoMet) to putrescine (1,4-diaminobutane) to yield spermidine.</text>
</comment>
<dbReference type="RefSeq" id="WP_092679442.1">
    <property type="nucleotide sequence ID" value="NZ_FNMZ01000001.1"/>
</dbReference>
<feature type="binding site" evidence="5">
    <location>
        <position position="37"/>
    </location>
    <ligand>
        <name>S-methyl-5'-thioadenosine</name>
        <dbReference type="ChEBI" id="CHEBI:17509"/>
    </ligand>
</feature>
<evidence type="ECO:0000313" key="10">
    <source>
        <dbReference type="EMBL" id="SDW19912.1"/>
    </source>
</evidence>
<dbReference type="HAMAP" id="MF_00198">
    <property type="entry name" value="Spermidine_synth"/>
    <property type="match status" value="1"/>
</dbReference>
<dbReference type="InterPro" id="IPR030374">
    <property type="entry name" value="PABS"/>
</dbReference>
<dbReference type="PANTHER" id="PTHR11558:SF11">
    <property type="entry name" value="SPERMIDINE SYNTHASE"/>
    <property type="match status" value="1"/>
</dbReference>
<dbReference type="STRING" id="356660.SAMN05444336_101389"/>
<comment type="subunit">
    <text evidence="5">Homodimer or homotetramer.</text>
</comment>
<comment type="catalytic activity">
    <reaction evidence="5 8">
        <text>S-adenosyl 3-(methylsulfanyl)propylamine + putrescine = S-methyl-5'-thioadenosine + spermidine + H(+)</text>
        <dbReference type="Rhea" id="RHEA:12721"/>
        <dbReference type="ChEBI" id="CHEBI:15378"/>
        <dbReference type="ChEBI" id="CHEBI:17509"/>
        <dbReference type="ChEBI" id="CHEBI:57443"/>
        <dbReference type="ChEBI" id="CHEBI:57834"/>
        <dbReference type="ChEBI" id="CHEBI:326268"/>
        <dbReference type="EC" id="2.5.1.16"/>
    </reaction>
</comment>
<dbReference type="OrthoDB" id="9793120at2"/>